<dbReference type="Proteomes" id="UP000001818">
    <property type="component" value="Chromosome"/>
</dbReference>
<protein>
    <submittedName>
        <fullName evidence="1">Uncharacterized protein</fullName>
    </submittedName>
</protein>
<evidence type="ECO:0000313" key="2">
    <source>
        <dbReference type="Proteomes" id="UP000001818"/>
    </source>
</evidence>
<organism evidence="1 2">
    <name type="scientific">Rhodopseudomonas palustris (strain BisB5)</name>
    <dbReference type="NCBI Taxonomy" id="316057"/>
    <lineage>
        <taxon>Bacteria</taxon>
        <taxon>Pseudomonadati</taxon>
        <taxon>Pseudomonadota</taxon>
        <taxon>Alphaproteobacteria</taxon>
        <taxon>Hyphomicrobiales</taxon>
        <taxon>Nitrobacteraceae</taxon>
        <taxon>Rhodopseudomonas</taxon>
    </lineage>
</organism>
<dbReference type="eggNOG" id="ENOG5031A5U">
    <property type="taxonomic scope" value="Bacteria"/>
</dbReference>
<dbReference type="BioCyc" id="RPAL316057:RPD_RS10865-MONOMER"/>
<dbReference type="STRING" id="316057.RPD_2165"/>
<sequence length="180" mass="20575">MKQRRARMKENILADIIGFNGDRRDLYCEIGRFIFEYSALEQDLRRHLRRKAQVPFDFDAPIMSAFDFARLCNAMNAVSAIEEADGLPDPAIKHLMSKALKINDARVAVVHGSWMSTYAGDRARYVSRTSMKPANHFEFAGDLDELSDSIVKLRREISEAISAGDERRGPKIVKKRRKID</sequence>
<reference evidence="1 2" key="1">
    <citation type="submission" date="2006-03" db="EMBL/GenBank/DDBJ databases">
        <title>Complete sequence of Rhodopseudomonas palustris BisB5.</title>
        <authorList>
            <consortium name="US DOE Joint Genome Institute"/>
            <person name="Copeland A."/>
            <person name="Lucas S."/>
            <person name="Lapidus A."/>
            <person name="Barry K."/>
            <person name="Detter J.C."/>
            <person name="Glavina del Rio T."/>
            <person name="Hammon N."/>
            <person name="Israni S."/>
            <person name="Dalin E."/>
            <person name="Tice H."/>
            <person name="Pitluck S."/>
            <person name="Chain P."/>
            <person name="Malfatti S."/>
            <person name="Shin M."/>
            <person name="Vergez L."/>
            <person name="Schmutz J."/>
            <person name="Larimer F."/>
            <person name="Land M."/>
            <person name="Hauser L."/>
            <person name="Pelletier D.A."/>
            <person name="Kyrpides N."/>
            <person name="Lykidis A."/>
            <person name="Oda Y."/>
            <person name="Harwood C.S."/>
            <person name="Richardson P."/>
        </authorList>
    </citation>
    <scope>NUCLEOTIDE SEQUENCE [LARGE SCALE GENOMIC DNA]</scope>
    <source>
        <strain evidence="1 2">BisB5</strain>
    </source>
</reference>
<dbReference type="KEGG" id="rpd:RPD_2165"/>
<accession>Q138T9</accession>
<name>Q138T9_RHOPS</name>
<dbReference type="HOGENOM" id="CLU_1495104_0_0_5"/>
<proteinExistence type="predicted"/>
<dbReference type="EMBL" id="CP000283">
    <property type="protein sequence ID" value="ABE39400.1"/>
    <property type="molecule type" value="Genomic_DNA"/>
</dbReference>
<dbReference type="AlphaFoldDB" id="Q138T9"/>
<evidence type="ECO:0000313" key="1">
    <source>
        <dbReference type="EMBL" id="ABE39400.1"/>
    </source>
</evidence>
<gene>
    <name evidence="1" type="ordered locus">RPD_2165</name>
</gene>